<dbReference type="EMBL" id="DTFF01000016">
    <property type="protein sequence ID" value="HGI87159.1"/>
    <property type="molecule type" value="Genomic_DNA"/>
</dbReference>
<evidence type="ECO:0000313" key="1">
    <source>
        <dbReference type="EMBL" id="HGI87159.1"/>
    </source>
</evidence>
<comment type="caution">
    <text evidence="1">The sequence shown here is derived from an EMBL/GenBank/DDBJ whole genome shotgun (WGS) entry which is preliminary data.</text>
</comment>
<accession>A0A7C4BBB3</accession>
<proteinExistence type="predicted"/>
<evidence type="ECO:0008006" key="2">
    <source>
        <dbReference type="Google" id="ProtNLM"/>
    </source>
</evidence>
<organism evidence="1">
    <name type="scientific">Ignisphaera aggregans</name>
    <dbReference type="NCBI Taxonomy" id="334771"/>
    <lineage>
        <taxon>Archaea</taxon>
        <taxon>Thermoproteota</taxon>
        <taxon>Thermoprotei</taxon>
        <taxon>Desulfurococcales</taxon>
        <taxon>Desulfurococcaceae</taxon>
        <taxon>Ignisphaera</taxon>
    </lineage>
</organism>
<gene>
    <name evidence="1" type="ORF">ENV14_01995</name>
</gene>
<dbReference type="AlphaFoldDB" id="A0A7C4BBB3"/>
<reference evidence="1" key="1">
    <citation type="journal article" date="2020" name="mSystems">
        <title>Genome- and Community-Level Interaction Insights into Carbon Utilization and Element Cycling Functions of Hydrothermarchaeota in Hydrothermal Sediment.</title>
        <authorList>
            <person name="Zhou Z."/>
            <person name="Liu Y."/>
            <person name="Xu W."/>
            <person name="Pan J."/>
            <person name="Luo Z.H."/>
            <person name="Li M."/>
        </authorList>
    </citation>
    <scope>NUCLEOTIDE SEQUENCE [LARGE SCALE GENOMIC DNA]</scope>
    <source>
        <strain evidence="1">SpSt-732</strain>
    </source>
</reference>
<protein>
    <recommendedName>
        <fullName evidence="2">PIN domain-containing protein</fullName>
    </recommendedName>
</protein>
<sequence>MLDLFVINAIISEDIKLYFGTAALLYFIDRKCHRIVLSPSLKKIYADRLKDLEKRRSNYSNDRLFKLIKKLLMNSEKVNEVEELTYNVPIKIPDEDKLIIKTALASSGNTIIITTDRRHLIDNEELQNHLKAYNITILPLDRALEIITKD</sequence>
<name>A0A7C4BBB3_9CREN</name>